<accession>A0AAV3UQ83</accession>
<sequence length="60" mass="6587">MDALHELSNGRLEKIKCQRTKDGLSYQETRLVLKADVELPGEVTNNDADDSPATDEVAGE</sequence>
<feature type="region of interest" description="Disordered" evidence="1">
    <location>
        <begin position="39"/>
        <end position="60"/>
    </location>
</feature>
<dbReference type="InterPro" id="IPR058321">
    <property type="entry name" value="DUF8008"/>
</dbReference>
<gene>
    <name evidence="2" type="ORF">GCM10025751_50070</name>
</gene>
<evidence type="ECO:0000256" key="1">
    <source>
        <dbReference type="SAM" id="MobiDB-lite"/>
    </source>
</evidence>
<keyword evidence="3" id="KW-1185">Reference proteome</keyword>
<evidence type="ECO:0008006" key="4">
    <source>
        <dbReference type="Google" id="ProtNLM"/>
    </source>
</evidence>
<proteinExistence type="predicted"/>
<feature type="compositionally biased region" description="Acidic residues" evidence="1">
    <location>
        <begin position="47"/>
        <end position="60"/>
    </location>
</feature>
<dbReference type="Pfam" id="PF26032">
    <property type="entry name" value="DUF8008"/>
    <property type="match status" value="1"/>
</dbReference>
<evidence type="ECO:0000313" key="3">
    <source>
        <dbReference type="Proteomes" id="UP001501729"/>
    </source>
</evidence>
<dbReference type="EMBL" id="BAABKX010000022">
    <property type="protein sequence ID" value="GAA5062551.1"/>
    <property type="molecule type" value="Genomic_DNA"/>
</dbReference>
<dbReference type="RefSeq" id="WP_227777988.1">
    <property type="nucleotide sequence ID" value="NZ_BAABKX010000022.1"/>
</dbReference>
<organism evidence="2 3">
    <name type="scientific">Haladaptatus pallidirubidus</name>
    <dbReference type="NCBI Taxonomy" id="1008152"/>
    <lineage>
        <taxon>Archaea</taxon>
        <taxon>Methanobacteriati</taxon>
        <taxon>Methanobacteriota</taxon>
        <taxon>Stenosarchaea group</taxon>
        <taxon>Halobacteria</taxon>
        <taxon>Halobacteriales</taxon>
        <taxon>Haladaptataceae</taxon>
        <taxon>Haladaptatus</taxon>
    </lineage>
</organism>
<evidence type="ECO:0000313" key="2">
    <source>
        <dbReference type="EMBL" id="GAA5062551.1"/>
    </source>
</evidence>
<reference evidence="2 3" key="1">
    <citation type="journal article" date="2019" name="Int. J. Syst. Evol. Microbiol.">
        <title>The Global Catalogue of Microorganisms (GCM) 10K type strain sequencing project: providing services to taxonomists for standard genome sequencing and annotation.</title>
        <authorList>
            <consortium name="The Broad Institute Genomics Platform"/>
            <consortium name="The Broad Institute Genome Sequencing Center for Infectious Disease"/>
            <person name="Wu L."/>
            <person name="Ma J."/>
        </authorList>
    </citation>
    <scope>NUCLEOTIDE SEQUENCE [LARGE SCALE GENOMIC DNA]</scope>
    <source>
        <strain evidence="2 3">JCM 17504</strain>
    </source>
</reference>
<dbReference type="AlphaFoldDB" id="A0AAV3UQ83"/>
<dbReference type="Proteomes" id="UP001501729">
    <property type="component" value="Unassembled WGS sequence"/>
</dbReference>
<dbReference type="GeneID" id="68616343"/>
<comment type="caution">
    <text evidence="2">The sequence shown here is derived from an EMBL/GenBank/DDBJ whole genome shotgun (WGS) entry which is preliminary data.</text>
</comment>
<protein>
    <recommendedName>
        <fullName evidence="4">Transposase</fullName>
    </recommendedName>
</protein>
<name>A0AAV3UQ83_9EURY</name>